<keyword evidence="5" id="KW-0863">Zinc-finger</keyword>
<keyword evidence="5" id="KW-0479">Metal-binding</keyword>
<dbReference type="PANTHER" id="PTHR16089:SF40">
    <property type="entry name" value="SUPPRESSOR OF ACTIVATED EGL-4 PROTEIN 1"/>
    <property type="match status" value="1"/>
</dbReference>
<dbReference type="InterPro" id="IPR017884">
    <property type="entry name" value="SANT_dom"/>
</dbReference>
<dbReference type="WormBase" id="SRAE_0000015900">
    <property type="protein sequence ID" value="SRP04532"/>
    <property type="gene ID" value="WBGene00255897"/>
</dbReference>
<evidence type="ECO:0000313" key="12">
    <source>
        <dbReference type="Proteomes" id="UP000035682"/>
    </source>
</evidence>
<keyword evidence="12" id="KW-1185">Reference proteome</keyword>
<evidence type="ECO:0000313" key="11">
    <source>
        <dbReference type="EMBL" id="CEF61028.1"/>
    </source>
</evidence>
<evidence type="ECO:0000313" key="13">
    <source>
        <dbReference type="WBParaSite" id="SRAE_0000015900.1"/>
    </source>
</evidence>
<dbReference type="WBParaSite" id="SRAE_0000015900.1">
    <property type="protein sequence ID" value="SRAE_0000015900.1"/>
    <property type="gene ID" value="WBGene00255897"/>
</dbReference>
<evidence type="ECO:0000256" key="1">
    <source>
        <dbReference type="ARBA" id="ARBA00004123"/>
    </source>
</evidence>
<name>A0A090MRZ7_STRRB</name>
<dbReference type="Pfam" id="PF00249">
    <property type="entry name" value="Myb_DNA-binding"/>
    <property type="match status" value="1"/>
</dbReference>
<dbReference type="InterPro" id="IPR013087">
    <property type="entry name" value="Znf_C2H2_type"/>
</dbReference>
<feature type="domain" description="ELM2" evidence="9">
    <location>
        <begin position="671"/>
        <end position="762"/>
    </location>
</feature>
<reference evidence="11" key="1">
    <citation type="submission" date="2014-09" db="EMBL/GenBank/DDBJ databases">
        <authorList>
            <person name="Aslett A.Martin."/>
        </authorList>
    </citation>
    <scope>NUCLEOTIDE SEQUENCE</scope>
    <source>
        <strain evidence="11">ED321 Heterogonic</strain>
    </source>
</reference>
<evidence type="ECO:0000259" key="7">
    <source>
        <dbReference type="PROSITE" id="PS50157"/>
    </source>
</evidence>
<dbReference type="GO" id="GO:0008270">
    <property type="term" value="F:zinc ion binding"/>
    <property type="evidence" value="ECO:0007669"/>
    <property type="project" value="UniProtKB-KW"/>
</dbReference>
<evidence type="ECO:0000256" key="5">
    <source>
        <dbReference type="PROSITE-ProRule" id="PRU00042"/>
    </source>
</evidence>
<dbReference type="PROSITE" id="PS00028">
    <property type="entry name" value="ZINC_FINGER_C2H2_1"/>
    <property type="match status" value="1"/>
</dbReference>
<reference evidence="12" key="2">
    <citation type="submission" date="2014-09" db="EMBL/GenBank/DDBJ databases">
        <authorList>
            <person name="Martin A.A."/>
        </authorList>
    </citation>
    <scope>NUCLEOTIDE SEQUENCE</scope>
    <source>
        <strain evidence="12">ED321</strain>
    </source>
</reference>
<accession>A0A090MRZ7</accession>
<dbReference type="InterPro" id="IPR051066">
    <property type="entry name" value="Trans_reg/Corepressor"/>
</dbReference>
<protein>
    <submittedName>
        <fullName evidence="11">ELM2 domain and SANT/Myb domain and Zinc finger,C2H2 domain and Immunoglobulin-like domain and Homeodomain-like and Zinc finger, C2H2-like domain and SANT domain-containing protein</fullName>
    </submittedName>
</protein>
<dbReference type="InterPro" id="IPR007110">
    <property type="entry name" value="Ig-like_dom"/>
</dbReference>
<evidence type="ECO:0000259" key="10">
    <source>
        <dbReference type="PROSITE" id="PS51293"/>
    </source>
</evidence>
<evidence type="ECO:0000256" key="6">
    <source>
        <dbReference type="SAM" id="MobiDB-lite"/>
    </source>
</evidence>
<dbReference type="AlphaFoldDB" id="A0A090MRZ7"/>
<feature type="compositionally biased region" description="Low complexity" evidence="6">
    <location>
        <begin position="281"/>
        <end position="320"/>
    </location>
</feature>
<dbReference type="GO" id="GO:0003677">
    <property type="term" value="F:DNA binding"/>
    <property type="evidence" value="ECO:0007669"/>
    <property type="project" value="UniProtKB-KW"/>
</dbReference>
<dbReference type="EMBL" id="LN609405">
    <property type="protein sequence ID" value="CEF61028.1"/>
    <property type="molecule type" value="Genomic_DNA"/>
</dbReference>
<dbReference type="SMART" id="SM00355">
    <property type="entry name" value="ZnF_C2H2"/>
    <property type="match status" value="1"/>
</dbReference>
<dbReference type="Gene3D" id="1.10.10.60">
    <property type="entry name" value="Homeodomain-like"/>
    <property type="match status" value="1"/>
</dbReference>
<evidence type="ECO:0000313" key="14">
    <source>
        <dbReference type="WormBase" id="SRAE_0000015900"/>
    </source>
</evidence>
<keyword evidence="3" id="KW-0804">Transcription</keyword>
<evidence type="ECO:0000259" key="9">
    <source>
        <dbReference type="PROSITE" id="PS51156"/>
    </source>
</evidence>
<feature type="domain" description="Ig-like" evidence="8">
    <location>
        <begin position="917"/>
        <end position="1028"/>
    </location>
</feature>
<dbReference type="CTD" id="36373395"/>
<keyword evidence="4" id="KW-0539">Nucleus</keyword>
<dbReference type="PROSITE" id="PS50157">
    <property type="entry name" value="ZINC_FINGER_C2H2_2"/>
    <property type="match status" value="1"/>
</dbReference>
<dbReference type="Gene3D" id="3.30.160.60">
    <property type="entry name" value="Classic Zinc Finger"/>
    <property type="match status" value="1"/>
</dbReference>
<dbReference type="GO" id="GO:0000118">
    <property type="term" value="C:histone deacetylase complex"/>
    <property type="evidence" value="ECO:0007669"/>
    <property type="project" value="TreeGrafter"/>
</dbReference>
<dbReference type="InterPro" id="IPR009057">
    <property type="entry name" value="Homeodomain-like_sf"/>
</dbReference>
<dbReference type="InterPro" id="IPR001005">
    <property type="entry name" value="SANT/Myb"/>
</dbReference>
<dbReference type="GeneID" id="36373395"/>
<feature type="domain" description="C2H2-type" evidence="7">
    <location>
        <begin position="1012"/>
        <end position="1039"/>
    </location>
</feature>
<dbReference type="SMART" id="SM00717">
    <property type="entry name" value="SANT"/>
    <property type="match status" value="1"/>
</dbReference>
<keyword evidence="5" id="KW-0862">Zinc</keyword>
<gene>
    <name evidence="11 13 14" type="ORF">SRAE_0000015900</name>
</gene>
<dbReference type="GO" id="GO:0006357">
    <property type="term" value="P:regulation of transcription by RNA polymerase II"/>
    <property type="evidence" value="ECO:0007669"/>
    <property type="project" value="TreeGrafter"/>
</dbReference>
<dbReference type="OrthoDB" id="10258692at2759"/>
<dbReference type="PROSITE" id="PS51293">
    <property type="entry name" value="SANT"/>
    <property type="match status" value="1"/>
</dbReference>
<dbReference type="GO" id="GO:0003714">
    <property type="term" value="F:transcription corepressor activity"/>
    <property type="evidence" value="ECO:0007669"/>
    <property type="project" value="TreeGrafter"/>
</dbReference>
<dbReference type="PROSITE" id="PS51156">
    <property type="entry name" value="ELM2"/>
    <property type="match status" value="1"/>
</dbReference>
<feature type="region of interest" description="Disordered" evidence="6">
    <location>
        <begin position="281"/>
        <end position="337"/>
    </location>
</feature>
<organism evidence="11">
    <name type="scientific">Strongyloides ratti</name>
    <name type="common">Parasitic roundworm</name>
    <dbReference type="NCBI Taxonomy" id="34506"/>
    <lineage>
        <taxon>Eukaryota</taxon>
        <taxon>Metazoa</taxon>
        <taxon>Ecdysozoa</taxon>
        <taxon>Nematoda</taxon>
        <taxon>Chromadorea</taxon>
        <taxon>Rhabditida</taxon>
        <taxon>Tylenchina</taxon>
        <taxon>Panagrolaimomorpha</taxon>
        <taxon>Strongyloidoidea</taxon>
        <taxon>Strongyloididae</taxon>
        <taxon>Strongyloides</taxon>
    </lineage>
</organism>
<dbReference type="InterPro" id="IPR000949">
    <property type="entry name" value="ELM2_dom"/>
</dbReference>
<reference evidence="13" key="3">
    <citation type="submission" date="2020-12" db="UniProtKB">
        <authorList>
            <consortium name="WormBaseParasite"/>
        </authorList>
    </citation>
    <scope>IDENTIFICATION</scope>
</reference>
<dbReference type="PROSITE" id="PS50835">
    <property type="entry name" value="IG_LIKE"/>
    <property type="match status" value="1"/>
</dbReference>
<dbReference type="GO" id="GO:0005667">
    <property type="term" value="C:transcription regulator complex"/>
    <property type="evidence" value="ECO:0007669"/>
    <property type="project" value="TreeGrafter"/>
</dbReference>
<dbReference type="PANTHER" id="PTHR16089">
    <property type="entry name" value="REST COREPRESSOR COREST PROTEIN-RELATED"/>
    <property type="match status" value="1"/>
</dbReference>
<evidence type="ECO:0000259" key="8">
    <source>
        <dbReference type="PROSITE" id="PS50835"/>
    </source>
</evidence>
<evidence type="ECO:0000256" key="3">
    <source>
        <dbReference type="ARBA" id="ARBA00023163"/>
    </source>
</evidence>
<evidence type="ECO:0000256" key="4">
    <source>
        <dbReference type="ARBA" id="ARBA00023242"/>
    </source>
</evidence>
<dbReference type="SUPFAM" id="SSF46689">
    <property type="entry name" value="Homeodomain-like"/>
    <property type="match status" value="1"/>
</dbReference>
<keyword evidence="11" id="KW-0371">Homeobox</keyword>
<comment type="subcellular location">
    <subcellularLocation>
        <location evidence="1">Nucleus</location>
    </subcellularLocation>
</comment>
<dbReference type="Proteomes" id="UP000035682">
    <property type="component" value="Unplaced"/>
</dbReference>
<feature type="domain" description="SANT" evidence="10">
    <location>
        <begin position="778"/>
        <end position="829"/>
    </location>
</feature>
<keyword evidence="2" id="KW-0805">Transcription regulation</keyword>
<keyword evidence="11" id="KW-0238">DNA-binding</keyword>
<sequence>MECGTYQTPQSSVSCNNNIEMPFHESNGFFTDNLPENDKVNTSEMISYKHSTHEMNIYSNFQYNIPCESEESINGIKHSVQPRFSHLTNETCNLEQMGNQQKHFSNEFVNNYNQLQGAQNYYIPRNEELSINNKLVTNNCDFFETNKHNYCYFSPQESNLSENNLNSNHSTNNCPGSFLSSERNIINREIESANYNQFPSILNNIPYNIEKKNSFDIFSVSKIPVSEEGYFNSNNSSGCTFYNTAMTTSGNNNFNEDLMQNNNHVNNHTFNPYDEISRKYSFNNFDNPNTTNNNSTEEYISNNNNNNNTFSFSHQQQPQPQHHHHQQQPPNLRKGSVYDGMLYRNHNCHGNSVNSNISNDEKFNNESNNSYNRFIHDVTKYDNIDKDNYKNICEKYSDVKQQRRMSLQHNLFYGRKDSYGNTFKNYGEEKLPYSQYRFGLDQNTHHKSSEPYYTPPMEVGRGETSYNLYNSIKEKVKKLSIKETIVSPLNNGEMLGVDFEHHQMEEIKEEDEDICITPTFNQSPSVSSNEISKTMKPVSNDNDCQNTFFFSNINNQSNNNYLDTNSILPQKRVMIQKRVPFRPRISIMKVSKRKCGWACEGNNKNTFNVEEFRRQLLKAYEEMKSTNNFKALRNNSPDIQSNSNNTFDNNTITHDNNVDYESFNSFVLDKPYMNIGIEHQAKIKPWTGKKIKKGEEKEESAILLFDPKVISHLTQETVAAYEALACSELMPKGGRNIELALHILYENKGNIQAAVMDLMRIDQLEWDMYPIVNGTKYLLTDHWSKMEMNAFCEAIFKTEKNFNKMSKEIGTKSIKQCVEFYYFWKSACPEDYRKLKNLLRKKQLLRKALCKLPIEVYIKIKEKIDNATEEDELPEIEVDDEDEEMPELMASITKNDSIRIEPRKQLETSAKVEVFRPMETISSTTPLDINLSSDNNTINCEKNKFCIGESIQEPSTSYSWMHSDNAVIDNCDNPTKNQENKNTIVVHPPSTQYHASPVTPKKGAQPQADGFFHCRLCDKRFEKVKSLNAHMKSHAMKARAEAEAKNQQSSQQAKQQHILMNDQNIGQNMIHSQHQQFNSLPAHSLNLSGVFPDTNNITNLFTATNPLTSPFQTTHRDLANTLFGQTNSNEPLNPLLQSMFPQTLIRNQQTLNLGNEKLLGVLPPNVPFQVSNPYTNSNRNTPTMLK</sequence>
<proteinExistence type="predicted"/>
<evidence type="ECO:0000256" key="2">
    <source>
        <dbReference type="ARBA" id="ARBA00023015"/>
    </source>
</evidence>
<dbReference type="RefSeq" id="XP_024500237.1">
    <property type="nucleotide sequence ID" value="XM_024646011.1"/>
</dbReference>